<dbReference type="EMBL" id="JAJEPX010000008">
    <property type="protein sequence ID" value="MCC2176379.1"/>
    <property type="molecule type" value="Genomic_DNA"/>
</dbReference>
<name>A0AAW4VU10_9FIRM</name>
<gene>
    <name evidence="1" type="ORF">LKD22_04420</name>
</gene>
<organism evidence="1 2">
    <name type="scientific">Agathobaculum butyriciproducens</name>
    <dbReference type="NCBI Taxonomy" id="1628085"/>
    <lineage>
        <taxon>Bacteria</taxon>
        <taxon>Bacillati</taxon>
        <taxon>Bacillota</taxon>
        <taxon>Clostridia</taxon>
        <taxon>Eubacteriales</taxon>
        <taxon>Butyricicoccaceae</taxon>
        <taxon>Agathobaculum</taxon>
    </lineage>
</organism>
<keyword evidence="2" id="KW-1185">Reference proteome</keyword>
<accession>A0AAW4VU10</accession>
<dbReference type="Proteomes" id="UP001298753">
    <property type="component" value="Unassembled WGS sequence"/>
</dbReference>
<evidence type="ECO:0000313" key="1">
    <source>
        <dbReference type="EMBL" id="MCC2176379.1"/>
    </source>
</evidence>
<protein>
    <submittedName>
        <fullName evidence="1">Uncharacterized protein</fullName>
    </submittedName>
</protein>
<reference evidence="1 2" key="1">
    <citation type="submission" date="2021-10" db="EMBL/GenBank/DDBJ databases">
        <title>Anaerobic single-cell dispensing facilitates the cultivation of human gut bacteria.</title>
        <authorList>
            <person name="Afrizal A."/>
        </authorList>
    </citation>
    <scope>NUCLEOTIDE SEQUENCE [LARGE SCALE GENOMIC DNA]</scope>
    <source>
        <strain evidence="1 2">CLA-AA-H270</strain>
    </source>
</reference>
<comment type="caution">
    <text evidence="1">The sequence shown here is derived from an EMBL/GenBank/DDBJ whole genome shotgun (WGS) entry which is preliminary data.</text>
</comment>
<evidence type="ECO:0000313" key="2">
    <source>
        <dbReference type="Proteomes" id="UP001298753"/>
    </source>
</evidence>
<proteinExistence type="predicted"/>
<sequence>MAFLRSFGSRKERNERFLLAGANRRISVITFDFSKKFKGDCKMKTTVLVFVDRENTSMGMRIASQEEFTQILIKNKELPLQERRLFTKDVIADTDGLDVMYIETGLPDYQKWNSKQTYRNKIQNAKRKYKFLSTDTLCANEDAGDLTDFIADSFCVEKAVVEKETMRQLRAALENWKPWANEVLRFYLNGRKHKACSYLREKYDIPEHQARYRVKLFEKFILNFFKNDYQFLDSKVVVD</sequence>
<dbReference type="AlphaFoldDB" id="A0AAW4VU10"/>